<evidence type="ECO:0000256" key="4">
    <source>
        <dbReference type="ARBA" id="ARBA00022801"/>
    </source>
</evidence>
<dbReference type="PANTHER" id="PTHR47967:SF14">
    <property type="entry name" value="EUKARYOTIC ASPARTYL PROTEASE FAMILY PROTEIN"/>
    <property type="match status" value="1"/>
</dbReference>
<accession>A0A9N7R594</accession>
<evidence type="ECO:0000313" key="9">
    <source>
        <dbReference type="Proteomes" id="UP001153555"/>
    </source>
</evidence>
<dbReference type="InterPro" id="IPR021109">
    <property type="entry name" value="Peptidase_aspartic_dom_sf"/>
</dbReference>
<feature type="chain" id="PRO_5040322419" evidence="6">
    <location>
        <begin position="24"/>
        <end position="393"/>
    </location>
</feature>
<reference evidence="8" key="1">
    <citation type="submission" date="2019-12" db="EMBL/GenBank/DDBJ databases">
        <authorList>
            <person name="Scholes J."/>
        </authorList>
    </citation>
    <scope>NUCLEOTIDE SEQUENCE</scope>
</reference>
<dbReference type="Pfam" id="PF14541">
    <property type="entry name" value="TAXi_C"/>
    <property type="match status" value="1"/>
</dbReference>
<sequence>MALSLYLLVILLSLVAIAINTSATVHLRLIHRHSIFPRYNDSKDESIQEPMFVAEDAILFLVNISIGEPPSSHLLAMDTGSNLVWVDCCFGAPYAFNPDRSITYAKIPSSSSQCSSFTPGTVQEGPDCRFSTEYEDGTSSYGSIARDTFNLHTSNGGLQKVPDVVFGCAANTSTKDSLLGGVLGVMARSPYHLVARLGNRFSYCIGDVWDLGYAHNRLVLGEGAVIQGDSTPMRMVDGYYSVTLEGISVGEKALSIKGDEFEFNVVVDSGSTVTELRESGYEALVAEVDGLIGGSLARFQDEEGSVCYMGEMERDLVGFPVVTLHLGEGAHIDMKVGALFEMRHGGVFCLAVVKAEGVNIIGVMAQQYYNVGFDFDQMRISFQKMNCELIEDE</sequence>
<comment type="similarity">
    <text evidence="1">Belongs to the peptidase A1 family.</text>
</comment>
<dbReference type="InterPro" id="IPR034161">
    <property type="entry name" value="Pepsin-like_plant"/>
</dbReference>
<dbReference type="CDD" id="cd05476">
    <property type="entry name" value="pepsin_A_like_plant"/>
    <property type="match status" value="1"/>
</dbReference>
<dbReference type="Gene3D" id="2.40.70.10">
    <property type="entry name" value="Acid Proteases"/>
    <property type="match status" value="2"/>
</dbReference>
<organism evidence="8 9">
    <name type="scientific">Striga hermonthica</name>
    <name type="common">Purple witchweed</name>
    <name type="synonym">Buchnera hermonthica</name>
    <dbReference type="NCBI Taxonomy" id="68872"/>
    <lineage>
        <taxon>Eukaryota</taxon>
        <taxon>Viridiplantae</taxon>
        <taxon>Streptophyta</taxon>
        <taxon>Embryophyta</taxon>
        <taxon>Tracheophyta</taxon>
        <taxon>Spermatophyta</taxon>
        <taxon>Magnoliopsida</taxon>
        <taxon>eudicotyledons</taxon>
        <taxon>Gunneridae</taxon>
        <taxon>Pentapetalae</taxon>
        <taxon>asterids</taxon>
        <taxon>lamiids</taxon>
        <taxon>Lamiales</taxon>
        <taxon>Orobanchaceae</taxon>
        <taxon>Buchnereae</taxon>
        <taxon>Striga</taxon>
    </lineage>
</organism>
<dbReference type="PANTHER" id="PTHR47967">
    <property type="entry name" value="OS07G0603500 PROTEIN-RELATED"/>
    <property type="match status" value="1"/>
</dbReference>
<keyword evidence="2 8" id="KW-0645">Protease</keyword>
<keyword evidence="6" id="KW-0732">Signal</keyword>
<dbReference type="OrthoDB" id="2747330at2759"/>
<evidence type="ECO:0000256" key="5">
    <source>
        <dbReference type="ARBA" id="ARBA00023180"/>
    </source>
</evidence>
<dbReference type="InterPro" id="IPR032799">
    <property type="entry name" value="TAXi_C"/>
</dbReference>
<gene>
    <name evidence="8" type="ORF">SHERM_13383</name>
</gene>
<dbReference type="FunFam" id="2.40.70.10:FF:000033">
    <property type="entry name" value="Aspartyl protease family protein"/>
    <property type="match status" value="1"/>
</dbReference>
<proteinExistence type="inferred from homology"/>
<dbReference type="Proteomes" id="UP001153555">
    <property type="component" value="Unassembled WGS sequence"/>
</dbReference>
<keyword evidence="3" id="KW-0064">Aspartyl protease</keyword>
<protein>
    <submittedName>
        <fullName evidence="8">Eukaryotic aspartyl protease family protein</fullName>
    </submittedName>
</protein>
<evidence type="ECO:0000256" key="6">
    <source>
        <dbReference type="SAM" id="SignalP"/>
    </source>
</evidence>
<evidence type="ECO:0000256" key="3">
    <source>
        <dbReference type="ARBA" id="ARBA00022750"/>
    </source>
</evidence>
<dbReference type="InterPro" id="IPR033121">
    <property type="entry name" value="PEPTIDASE_A1"/>
</dbReference>
<dbReference type="InterPro" id="IPR032861">
    <property type="entry name" value="TAXi_N"/>
</dbReference>
<evidence type="ECO:0000259" key="7">
    <source>
        <dbReference type="PROSITE" id="PS51767"/>
    </source>
</evidence>
<feature type="domain" description="Peptidase A1" evidence="7">
    <location>
        <begin position="60"/>
        <end position="383"/>
    </location>
</feature>
<dbReference type="EMBL" id="CACSLK010011299">
    <property type="protein sequence ID" value="CAA0812824.1"/>
    <property type="molecule type" value="Genomic_DNA"/>
</dbReference>
<feature type="signal peptide" evidence="6">
    <location>
        <begin position="1"/>
        <end position="23"/>
    </location>
</feature>
<comment type="caution">
    <text evidence="8">The sequence shown here is derived from an EMBL/GenBank/DDBJ whole genome shotgun (WGS) entry which is preliminary data.</text>
</comment>
<keyword evidence="9" id="KW-1185">Reference proteome</keyword>
<dbReference type="InterPro" id="IPR051708">
    <property type="entry name" value="Plant_Aspart_Prot_A1"/>
</dbReference>
<dbReference type="Pfam" id="PF14543">
    <property type="entry name" value="TAXi_N"/>
    <property type="match status" value="1"/>
</dbReference>
<dbReference type="GO" id="GO:0004190">
    <property type="term" value="F:aspartic-type endopeptidase activity"/>
    <property type="evidence" value="ECO:0007669"/>
    <property type="project" value="UniProtKB-KW"/>
</dbReference>
<dbReference type="GO" id="GO:0006508">
    <property type="term" value="P:proteolysis"/>
    <property type="evidence" value="ECO:0007669"/>
    <property type="project" value="UniProtKB-KW"/>
</dbReference>
<dbReference type="SUPFAM" id="SSF50630">
    <property type="entry name" value="Acid proteases"/>
    <property type="match status" value="1"/>
</dbReference>
<dbReference type="AlphaFoldDB" id="A0A9N7R594"/>
<keyword evidence="4" id="KW-0378">Hydrolase</keyword>
<evidence type="ECO:0000256" key="1">
    <source>
        <dbReference type="ARBA" id="ARBA00007447"/>
    </source>
</evidence>
<evidence type="ECO:0000313" key="8">
    <source>
        <dbReference type="EMBL" id="CAA0812824.1"/>
    </source>
</evidence>
<evidence type="ECO:0000256" key="2">
    <source>
        <dbReference type="ARBA" id="ARBA00022670"/>
    </source>
</evidence>
<name>A0A9N7R594_STRHE</name>
<dbReference type="PROSITE" id="PS51767">
    <property type="entry name" value="PEPTIDASE_A1"/>
    <property type="match status" value="1"/>
</dbReference>
<dbReference type="GO" id="GO:0005576">
    <property type="term" value="C:extracellular region"/>
    <property type="evidence" value="ECO:0007669"/>
    <property type="project" value="TreeGrafter"/>
</dbReference>
<keyword evidence="5" id="KW-0325">Glycoprotein</keyword>